<reference evidence="2 3" key="1">
    <citation type="journal article" date="2018" name="Gigascience">
        <title>Genomes of trombidid mites reveal novel predicted allergens and laterally-transferred genes associated with secondary metabolism.</title>
        <authorList>
            <person name="Dong X."/>
            <person name="Chaisiri K."/>
            <person name="Xia D."/>
            <person name="Armstrong S.D."/>
            <person name="Fang Y."/>
            <person name="Donnelly M.J."/>
            <person name="Kadowaki T."/>
            <person name="McGarry J.W."/>
            <person name="Darby A.C."/>
            <person name="Makepeace B.L."/>
        </authorList>
    </citation>
    <scope>NUCLEOTIDE SEQUENCE [LARGE SCALE GENOMIC DNA]</scope>
    <source>
        <strain evidence="2">UoL-UT</strain>
    </source>
</reference>
<dbReference type="STRING" id="299467.A0A443RZW3"/>
<dbReference type="PANTHER" id="PTHR24060">
    <property type="entry name" value="METABOTROPIC GLUTAMATE RECEPTOR"/>
    <property type="match status" value="1"/>
</dbReference>
<gene>
    <name evidence="2" type="ORF">B4U80_12007</name>
</gene>
<comment type="caution">
    <text evidence="2">The sequence shown here is derived from an EMBL/GenBank/DDBJ whole genome shotgun (WGS) entry which is preliminary data.</text>
</comment>
<dbReference type="Proteomes" id="UP000288716">
    <property type="component" value="Unassembled WGS sequence"/>
</dbReference>
<keyword evidence="1" id="KW-0325">Glycoprotein</keyword>
<dbReference type="Gene3D" id="2.10.50.30">
    <property type="entry name" value="GPCR, family 3, nine cysteines domain"/>
    <property type="match status" value="1"/>
</dbReference>
<dbReference type="EMBL" id="NCKV01015488">
    <property type="protein sequence ID" value="RWS20790.1"/>
    <property type="molecule type" value="Genomic_DNA"/>
</dbReference>
<evidence type="ECO:0000313" key="2">
    <source>
        <dbReference type="EMBL" id="RWS20790.1"/>
    </source>
</evidence>
<dbReference type="InterPro" id="IPR028082">
    <property type="entry name" value="Peripla_BP_I"/>
</dbReference>
<sequence>MELSFEMGFNLQIVSVFNAVYAFAFGLRKAWEFKCRGKAGLCDDLRSISPQEVFRGYVLSVKFDGLNGENFQFHDNEQAVFLPITQYQNYLGTYRFKPVGTWHFMGFDNFKPRYCEPVQLPSCTPFCENGFRKVEDESSSCCWNCVQCAIDEIVVNEINCNRCDDRLMPDFNKTDCVPINLSFVNANLNEKFDKLNYRISQLQYALSPREFSRPDCKV</sequence>
<accession>A0A443RZW3</accession>
<dbReference type="SUPFAM" id="SSF53822">
    <property type="entry name" value="Periplasmic binding protein-like I"/>
    <property type="match status" value="1"/>
</dbReference>
<keyword evidence="3" id="KW-1185">Reference proteome</keyword>
<evidence type="ECO:0000313" key="3">
    <source>
        <dbReference type="Proteomes" id="UP000288716"/>
    </source>
</evidence>
<dbReference type="InterPro" id="IPR038550">
    <property type="entry name" value="GPCR_3_9-Cys_sf"/>
</dbReference>
<name>A0A443RZW3_9ACAR</name>
<evidence type="ECO:0000256" key="1">
    <source>
        <dbReference type="ARBA" id="ARBA00023180"/>
    </source>
</evidence>
<protein>
    <submittedName>
        <fullName evidence="2">Metabotropic glutamate receptor 2-like protein</fullName>
    </submittedName>
</protein>
<dbReference type="AlphaFoldDB" id="A0A443RZW3"/>
<dbReference type="Gene3D" id="3.40.50.2300">
    <property type="match status" value="1"/>
</dbReference>
<dbReference type="OrthoDB" id="5984008at2759"/>
<keyword evidence="2" id="KW-0675">Receptor</keyword>
<organism evidence="2 3">
    <name type="scientific">Leptotrombidium deliense</name>
    <dbReference type="NCBI Taxonomy" id="299467"/>
    <lineage>
        <taxon>Eukaryota</taxon>
        <taxon>Metazoa</taxon>
        <taxon>Ecdysozoa</taxon>
        <taxon>Arthropoda</taxon>
        <taxon>Chelicerata</taxon>
        <taxon>Arachnida</taxon>
        <taxon>Acari</taxon>
        <taxon>Acariformes</taxon>
        <taxon>Trombidiformes</taxon>
        <taxon>Prostigmata</taxon>
        <taxon>Anystina</taxon>
        <taxon>Parasitengona</taxon>
        <taxon>Trombiculoidea</taxon>
        <taxon>Trombiculidae</taxon>
        <taxon>Leptotrombidium</taxon>
    </lineage>
</organism>
<dbReference type="VEuPathDB" id="VectorBase:LDEU011250"/>
<proteinExistence type="predicted"/>
<dbReference type="InterPro" id="IPR050726">
    <property type="entry name" value="mGluR"/>
</dbReference>